<dbReference type="HAMAP" id="MF_01411">
    <property type="entry name" value="LPS_assembly_LptD"/>
    <property type="match status" value="1"/>
</dbReference>
<dbReference type="InterPro" id="IPR050218">
    <property type="entry name" value="LptD"/>
</dbReference>
<comment type="subcellular location">
    <subcellularLocation>
        <location evidence="1">Cell outer membrane</location>
    </subcellularLocation>
</comment>
<dbReference type="InterPro" id="IPR007543">
    <property type="entry name" value="LptD_C"/>
</dbReference>
<evidence type="ECO:0000313" key="5">
    <source>
        <dbReference type="Proteomes" id="UP000293433"/>
    </source>
</evidence>
<comment type="function">
    <text evidence="1">Together with LptE, is involved in the assembly of lipopolysaccharide (LPS) at the surface of the outer membrane.</text>
</comment>
<accession>A0A4Q7LKE2</accession>
<dbReference type="GO" id="GO:0009279">
    <property type="term" value="C:cell outer membrane"/>
    <property type="evidence" value="ECO:0007669"/>
    <property type="project" value="UniProtKB-SubCell"/>
</dbReference>
<feature type="domain" description="LptD C-terminal" evidence="3">
    <location>
        <begin position="365"/>
        <end position="728"/>
    </location>
</feature>
<dbReference type="Pfam" id="PF04453">
    <property type="entry name" value="LptD"/>
    <property type="match status" value="1"/>
</dbReference>
<dbReference type="EMBL" id="SGWV01000009">
    <property type="protein sequence ID" value="RZS54611.1"/>
    <property type="molecule type" value="Genomic_DNA"/>
</dbReference>
<comment type="similarity">
    <text evidence="1">Belongs to the LptD family.</text>
</comment>
<dbReference type="GO" id="GO:0043165">
    <property type="term" value="P:Gram-negative-bacterium-type cell outer membrane assembly"/>
    <property type="evidence" value="ECO:0007669"/>
    <property type="project" value="UniProtKB-UniRule"/>
</dbReference>
<dbReference type="GO" id="GO:1990351">
    <property type="term" value="C:transporter complex"/>
    <property type="evidence" value="ECO:0007669"/>
    <property type="project" value="TreeGrafter"/>
</dbReference>
<dbReference type="GO" id="GO:0015920">
    <property type="term" value="P:lipopolysaccharide transport"/>
    <property type="evidence" value="ECO:0007669"/>
    <property type="project" value="InterPro"/>
</dbReference>
<keyword evidence="1" id="KW-0732">Signal</keyword>
<keyword evidence="1" id="KW-0998">Cell outer membrane</keyword>
<comment type="caution">
    <text evidence="1">Lacks conserved residue(s) required for the propagation of feature annotation.</text>
</comment>
<comment type="caution">
    <text evidence="4">The sequence shown here is derived from an EMBL/GenBank/DDBJ whole genome shotgun (WGS) entry which is preliminary data.</text>
</comment>
<evidence type="ECO:0000256" key="1">
    <source>
        <dbReference type="HAMAP-Rule" id="MF_01411"/>
    </source>
</evidence>
<evidence type="ECO:0000259" key="3">
    <source>
        <dbReference type="Pfam" id="PF04453"/>
    </source>
</evidence>
<proteinExistence type="inferred from homology"/>
<dbReference type="PANTHER" id="PTHR30189:SF1">
    <property type="entry name" value="LPS-ASSEMBLY PROTEIN LPTD"/>
    <property type="match status" value="1"/>
</dbReference>
<protein>
    <recommendedName>
        <fullName evidence="1">LPS-assembly protein LptD</fullName>
    </recommendedName>
</protein>
<reference evidence="4 5" key="1">
    <citation type="submission" date="2019-02" db="EMBL/GenBank/DDBJ databases">
        <title>Genomic Encyclopedia of Type Strains, Phase IV (KMG-IV): sequencing the most valuable type-strain genomes for metagenomic binning, comparative biology and taxonomic classification.</title>
        <authorList>
            <person name="Goeker M."/>
        </authorList>
    </citation>
    <scope>NUCLEOTIDE SEQUENCE [LARGE SCALE GENOMIC DNA]</scope>
    <source>
        <strain evidence="4 5">DSM 10617</strain>
    </source>
</reference>
<gene>
    <name evidence="1" type="primary">lptD</name>
    <name evidence="4" type="ORF">EV685_2093</name>
</gene>
<sequence length="882" mass="96220">MNFSEPGSRTLARSGPGRNGATPRLRPPHVPVLRRRLPRPDLPRDLRLRALALAICSAWVSTSAQAQAQTQTPAEAVVDAPAAGVYTPAQACRIVNWRRASRGGLRPLSLPTPATGTADADRIVIEADRLSGETGLSLQARGDVRLQRGELTVQADELEYRYPTDRMRALGSIEMWRGQDYYSGSEIDIDTRESEGWFLNPTFHFARTQAGGGADRIDFLGRDRMVVLGATYSSCEVEPGQTVPWQLSARRVRLDFEANEGLAEGAVLRFFDVPILALPALSFPVTDARKSGWLPPHINLASTSSLELGVPYYWNIAPSHDATLTPYLSLKRGASLDSEIRYLRDRDGGTLDSSWLPDDRVTGEQRWSLGWRHTGQFGDVLPADGAWTYDWRTLRVSDDDYWKDGLRGVDSLTPRLLGSSVQLNQRRALRSDDDAQIDQWLYARVQHWQVLQSKVATDAIVAPYQREPQIGALWRAQRGGLSGSLQTEVNRFSLVQDGSAGGSRAHLVGDVAWAIGDGGWQLTPRVGLNAARYQTDTVLGNGERQAGRSVPTFSLESAWSFERPTRLFGRDMTQTLEPRLLYVHTPWRDLAGLPNYDSARLDLNAHSLFSPNAFSGVDWVSEAEQVTTGLSSRYLDAGNGAQLASVGIAQRYVLSDPQAAPDGRQVSKGYSDLYLLGTLNTVPNWTFDTAVQYSPELRQVERSISSMTYSPGPFRTATLGYRLQRGASEQVALGWQWPIRGPLPGLFSELVAAAGTPAQAAVAQARASGSAGTRSTASSCVGTLYGVGRLDYSVTDRRVSGAVLGFEYDAGCWIGRVVALRQSTGASEATTRLMFQLELVGLSRLGSNPLGVLKDNVPGYMLLRDPKADGSLSSGTAATPVP</sequence>
<evidence type="ECO:0000313" key="4">
    <source>
        <dbReference type="EMBL" id="RZS54611.1"/>
    </source>
</evidence>
<dbReference type="AlphaFoldDB" id="A0A4Q7LKE2"/>
<name>A0A4Q7LKE2_9BURK</name>
<comment type="subunit">
    <text evidence="1">Component of the lipopolysaccharide transport and assembly complex. Interacts with LptE and LptA.</text>
</comment>
<feature type="region of interest" description="Disordered" evidence="2">
    <location>
        <begin position="1"/>
        <end position="36"/>
    </location>
</feature>
<evidence type="ECO:0000256" key="2">
    <source>
        <dbReference type="SAM" id="MobiDB-lite"/>
    </source>
</evidence>
<dbReference type="Proteomes" id="UP000293433">
    <property type="component" value="Unassembled WGS sequence"/>
</dbReference>
<dbReference type="PANTHER" id="PTHR30189">
    <property type="entry name" value="LPS-ASSEMBLY PROTEIN"/>
    <property type="match status" value="1"/>
</dbReference>
<keyword evidence="1" id="KW-0472">Membrane</keyword>
<keyword evidence="5" id="KW-1185">Reference proteome</keyword>
<organism evidence="4 5">
    <name type="scientific">Sphaerotilus mobilis</name>
    <dbReference type="NCBI Taxonomy" id="47994"/>
    <lineage>
        <taxon>Bacteria</taxon>
        <taxon>Pseudomonadati</taxon>
        <taxon>Pseudomonadota</taxon>
        <taxon>Betaproteobacteria</taxon>
        <taxon>Burkholderiales</taxon>
        <taxon>Sphaerotilaceae</taxon>
        <taxon>Sphaerotilus</taxon>
    </lineage>
</organism>
<dbReference type="InterPro" id="IPR020889">
    <property type="entry name" value="LipoPS_assembly_LptD"/>
</dbReference>